<dbReference type="PRINTS" id="PR00081">
    <property type="entry name" value="GDHRDH"/>
</dbReference>
<dbReference type="InterPro" id="IPR002347">
    <property type="entry name" value="SDR_fam"/>
</dbReference>
<accession>A0ABN2HIV8</accession>
<dbReference type="PRINTS" id="PR00080">
    <property type="entry name" value="SDRFAMILY"/>
</dbReference>
<dbReference type="SUPFAM" id="SSF51735">
    <property type="entry name" value="NAD(P)-binding Rossmann-fold domains"/>
    <property type="match status" value="1"/>
</dbReference>
<gene>
    <name evidence="4" type="ORF">GCM10009765_42710</name>
</gene>
<feature type="domain" description="Ketoreductase" evidence="3">
    <location>
        <begin position="6"/>
        <end position="180"/>
    </location>
</feature>
<sequence length="253" mass="25391">MRLTGKTALITGGNSGIGLATARLFVAEGARVAIVGRNAETLALAAKELGENAIALAADASDEPALRAAIDAAAAEFGGLDIVFANAGIGGQTPLDTTTAARFSQILDVNVTGVFRTIQVAAPHLREGSSVILNGSVHAVLGAPGYSAYAASKAAVRAITRVLAAELAPRGIRVNQVTPGGTSTPIWGDAAQLAAASERISRSVPLQRFAEPSEVAAAALFLASDDSSSVDGAEIVVDGGATSSPFGAPIYRS</sequence>
<dbReference type="Proteomes" id="UP001500618">
    <property type="component" value="Unassembled WGS sequence"/>
</dbReference>
<reference evidence="4 5" key="1">
    <citation type="journal article" date="2019" name="Int. J. Syst. Evol. Microbiol.">
        <title>The Global Catalogue of Microorganisms (GCM) 10K type strain sequencing project: providing services to taxonomists for standard genome sequencing and annotation.</title>
        <authorList>
            <consortium name="The Broad Institute Genomics Platform"/>
            <consortium name="The Broad Institute Genome Sequencing Center for Infectious Disease"/>
            <person name="Wu L."/>
            <person name="Ma J."/>
        </authorList>
    </citation>
    <scope>NUCLEOTIDE SEQUENCE [LARGE SCALE GENOMIC DNA]</scope>
    <source>
        <strain evidence="4 5">JCM 14718</strain>
    </source>
</reference>
<evidence type="ECO:0000256" key="2">
    <source>
        <dbReference type="ARBA" id="ARBA00023002"/>
    </source>
</evidence>
<evidence type="ECO:0000313" key="5">
    <source>
        <dbReference type="Proteomes" id="UP001500618"/>
    </source>
</evidence>
<evidence type="ECO:0000313" key="4">
    <source>
        <dbReference type="EMBL" id="GAA1688705.1"/>
    </source>
</evidence>
<keyword evidence="2" id="KW-0560">Oxidoreductase</keyword>
<dbReference type="InterPro" id="IPR057326">
    <property type="entry name" value="KR_dom"/>
</dbReference>
<dbReference type="PROSITE" id="PS00061">
    <property type="entry name" value="ADH_SHORT"/>
    <property type="match status" value="1"/>
</dbReference>
<evidence type="ECO:0000256" key="1">
    <source>
        <dbReference type="ARBA" id="ARBA00006484"/>
    </source>
</evidence>
<comment type="similarity">
    <text evidence="1">Belongs to the short-chain dehydrogenases/reductases (SDR) family.</text>
</comment>
<keyword evidence="5" id="KW-1185">Reference proteome</keyword>
<dbReference type="InterPro" id="IPR020904">
    <property type="entry name" value="Sc_DH/Rdtase_CS"/>
</dbReference>
<proteinExistence type="inferred from homology"/>
<organism evidence="4 5">
    <name type="scientific">Fodinicola feengrottensis</name>
    <dbReference type="NCBI Taxonomy" id="435914"/>
    <lineage>
        <taxon>Bacteria</taxon>
        <taxon>Bacillati</taxon>
        <taxon>Actinomycetota</taxon>
        <taxon>Actinomycetes</taxon>
        <taxon>Mycobacteriales</taxon>
        <taxon>Fodinicola</taxon>
    </lineage>
</organism>
<dbReference type="EMBL" id="BAAANY010000015">
    <property type="protein sequence ID" value="GAA1688705.1"/>
    <property type="molecule type" value="Genomic_DNA"/>
</dbReference>
<dbReference type="RefSeq" id="WP_344312055.1">
    <property type="nucleotide sequence ID" value="NZ_BAAANY010000015.1"/>
</dbReference>
<dbReference type="PANTHER" id="PTHR43669">
    <property type="entry name" value="5-KETO-D-GLUCONATE 5-REDUCTASE"/>
    <property type="match status" value="1"/>
</dbReference>
<dbReference type="InterPro" id="IPR036291">
    <property type="entry name" value="NAD(P)-bd_dom_sf"/>
</dbReference>
<protein>
    <submittedName>
        <fullName evidence="4">SDR family oxidoreductase</fullName>
    </submittedName>
</protein>
<dbReference type="CDD" id="cd05233">
    <property type="entry name" value="SDR_c"/>
    <property type="match status" value="1"/>
</dbReference>
<dbReference type="PANTHER" id="PTHR43669:SF3">
    <property type="entry name" value="ALCOHOL DEHYDROGENASE, PUTATIVE (AFU_ORTHOLOGUE AFUA_3G03445)-RELATED"/>
    <property type="match status" value="1"/>
</dbReference>
<evidence type="ECO:0000259" key="3">
    <source>
        <dbReference type="SMART" id="SM00822"/>
    </source>
</evidence>
<dbReference type="Pfam" id="PF13561">
    <property type="entry name" value="adh_short_C2"/>
    <property type="match status" value="1"/>
</dbReference>
<dbReference type="NCBIfam" id="NF005559">
    <property type="entry name" value="PRK07231.1"/>
    <property type="match status" value="1"/>
</dbReference>
<name>A0ABN2HIV8_9ACTN</name>
<dbReference type="SMART" id="SM00822">
    <property type="entry name" value="PKS_KR"/>
    <property type="match status" value="1"/>
</dbReference>
<comment type="caution">
    <text evidence="4">The sequence shown here is derived from an EMBL/GenBank/DDBJ whole genome shotgun (WGS) entry which is preliminary data.</text>
</comment>
<dbReference type="Gene3D" id="3.40.50.720">
    <property type="entry name" value="NAD(P)-binding Rossmann-like Domain"/>
    <property type="match status" value="1"/>
</dbReference>